<dbReference type="OrthoDB" id="9789133at2"/>
<keyword evidence="1" id="KW-0378">Hydrolase</keyword>
<dbReference type="SUPFAM" id="SSF56281">
    <property type="entry name" value="Metallo-hydrolase/oxidoreductase"/>
    <property type="match status" value="1"/>
</dbReference>
<dbReference type="AlphaFoldDB" id="A0A4Y6PZS8"/>
<dbReference type="RefSeq" id="WP_141200227.1">
    <property type="nucleotide sequence ID" value="NZ_CP041186.1"/>
</dbReference>
<evidence type="ECO:0000313" key="1">
    <source>
        <dbReference type="EMBL" id="QDG53773.1"/>
    </source>
</evidence>
<name>A0A4Y6PZS8_PERCE</name>
<gene>
    <name evidence="1" type="ORF">FIV42_24425</name>
</gene>
<accession>A0A5B8YBE4</accession>
<protein>
    <submittedName>
        <fullName evidence="1">MBL fold metallo-hydrolase</fullName>
    </submittedName>
</protein>
<dbReference type="InterPro" id="IPR036866">
    <property type="entry name" value="RibonucZ/Hydroxyglut_hydro"/>
</dbReference>
<dbReference type="PANTHER" id="PTHR39189">
    <property type="entry name" value="UPF0173 METAL-DEPENDENT HYDROLASE YTKL"/>
    <property type="match status" value="1"/>
</dbReference>
<organism evidence="1 2">
    <name type="scientific">Persicimonas caeni</name>
    <dbReference type="NCBI Taxonomy" id="2292766"/>
    <lineage>
        <taxon>Bacteria</taxon>
        <taxon>Deltaproteobacteria</taxon>
        <taxon>Bradymonadales</taxon>
        <taxon>Bradymonadaceae</taxon>
        <taxon>Persicimonas</taxon>
    </lineage>
</organism>
<reference evidence="1 2" key="1">
    <citation type="submission" date="2019-06" db="EMBL/GenBank/DDBJ databases">
        <title>Persicimonas caeni gen. nov., sp. nov., a predatory bacterium isolated from solar saltern.</title>
        <authorList>
            <person name="Wang S."/>
        </authorList>
    </citation>
    <scope>NUCLEOTIDE SEQUENCE [LARGE SCALE GENOMIC DNA]</scope>
    <source>
        <strain evidence="1 2">YN101</strain>
    </source>
</reference>
<sequence length="217" mass="23632">MEARFLGHAAVLLTSQDGTALLVDPYNPGGFGQKMGYGPIPYRADAVVCSHEHLDHCGLSYLPNQPHHIEGNGEFGPFSVRRYRAFHDEYGGRRRGGAVDVLAIEADGMTLVHLSDVGHSPTDALVDALARPDVLFVPVGGFYTIGAAQAREWHRRLAPSVVIPLHYKTDRCGLPLRGRADFEAQVGGRGAEQGSCVELKSRMITFKDSVVLLRPEC</sequence>
<dbReference type="EMBL" id="CP041186">
    <property type="protein sequence ID" value="QDG53773.1"/>
    <property type="molecule type" value="Genomic_DNA"/>
</dbReference>
<evidence type="ECO:0000313" key="2">
    <source>
        <dbReference type="Proteomes" id="UP000315995"/>
    </source>
</evidence>
<accession>A0A4Y6PZS8</accession>
<dbReference type="Pfam" id="PF13483">
    <property type="entry name" value="Lactamase_B_3"/>
    <property type="match status" value="1"/>
</dbReference>
<dbReference type="Proteomes" id="UP000315995">
    <property type="component" value="Chromosome"/>
</dbReference>
<proteinExistence type="predicted"/>
<dbReference type="Gene3D" id="3.60.15.10">
    <property type="entry name" value="Ribonuclease Z/Hydroxyacylglutathione hydrolase-like"/>
    <property type="match status" value="1"/>
</dbReference>
<dbReference type="GO" id="GO:0016787">
    <property type="term" value="F:hydrolase activity"/>
    <property type="evidence" value="ECO:0007669"/>
    <property type="project" value="UniProtKB-KW"/>
</dbReference>
<keyword evidence="2" id="KW-1185">Reference proteome</keyword>
<dbReference type="PANTHER" id="PTHR39189:SF1">
    <property type="entry name" value="UPF0173 METAL-DEPENDENT HYDROLASE YTKL"/>
    <property type="match status" value="1"/>
</dbReference>